<evidence type="ECO:0000259" key="2">
    <source>
        <dbReference type="Pfam" id="PF13205"/>
    </source>
</evidence>
<gene>
    <name evidence="5" type="ORF">SAMN05216204_10827</name>
</gene>
<dbReference type="Gene3D" id="2.60.40.10">
    <property type="entry name" value="Immunoglobulins"/>
    <property type="match status" value="4"/>
</dbReference>
<dbReference type="NCBIfam" id="NF033510">
    <property type="entry name" value="Ca_tandemer"/>
    <property type="match status" value="4"/>
</dbReference>
<feature type="domain" description="SbsA Ig-like" evidence="2">
    <location>
        <begin position="236"/>
        <end position="346"/>
    </location>
</feature>
<feature type="domain" description="Bacterial Ig-like" evidence="3">
    <location>
        <begin position="484"/>
        <end position="579"/>
    </location>
</feature>
<evidence type="ECO:0000259" key="3">
    <source>
        <dbReference type="Pfam" id="PF19077"/>
    </source>
</evidence>
<dbReference type="OrthoDB" id="8727482at2"/>
<dbReference type="InterPro" id="IPR032812">
    <property type="entry name" value="SbsA_Ig"/>
</dbReference>
<evidence type="ECO:0000313" key="5">
    <source>
        <dbReference type="EMBL" id="SFC61201.1"/>
    </source>
</evidence>
<proteinExistence type="predicted"/>
<accession>A0A1I1KKL3</accession>
<dbReference type="InterPro" id="IPR013783">
    <property type="entry name" value="Ig-like_fold"/>
</dbReference>
<protein>
    <submittedName>
        <fullName evidence="5">Ig-like domain-containing protein</fullName>
    </submittedName>
</protein>
<organism evidence="5 6">
    <name type="scientific">Massilia yuzhufengensis</name>
    <dbReference type="NCBI Taxonomy" id="1164594"/>
    <lineage>
        <taxon>Bacteria</taxon>
        <taxon>Pseudomonadati</taxon>
        <taxon>Pseudomonadota</taxon>
        <taxon>Betaproteobacteria</taxon>
        <taxon>Burkholderiales</taxon>
        <taxon>Oxalobacteraceae</taxon>
        <taxon>Telluria group</taxon>
        <taxon>Massilia</taxon>
    </lineage>
</organism>
<name>A0A1I1KKL3_9BURK</name>
<dbReference type="STRING" id="1164594.SAMN05216204_10827"/>
<dbReference type="RefSeq" id="WP_091874026.1">
    <property type="nucleotide sequence ID" value="NZ_FOLD01000008.1"/>
</dbReference>
<dbReference type="Pfam" id="PF19078">
    <property type="entry name" value="Big_12"/>
    <property type="match status" value="1"/>
</dbReference>
<evidence type="ECO:0000259" key="4">
    <source>
        <dbReference type="Pfam" id="PF19078"/>
    </source>
</evidence>
<keyword evidence="6" id="KW-1185">Reference proteome</keyword>
<dbReference type="AlphaFoldDB" id="A0A1I1KKL3"/>
<feature type="domain" description="Bacterial Ig-like" evidence="3">
    <location>
        <begin position="588"/>
        <end position="681"/>
    </location>
</feature>
<feature type="domain" description="Bacterial Ig-like" evidence="3">
    <location>
        <begin position="697"/>
        <end position="779"/>
    </location>
</feature>
<sequence length="994" mass="101084">MTSTSTPVSSALPTTSARTEAGVTHVDLNFSTAMAKGAGSIFVTDGAVQTVIDRVTGQPKLRVVGATFTKEIALDQVQVSGSHVMFDAIGLPPGAELNIYMGAGALISGGKPLAAITVPGSAAFTTPDVVVEPPPPLLEASIAVQDKTLTAGTDITVTVSFSKALASLDRAAIVAEHASVKDIAHSVDGRTWTITLGAADSVDSPANVLRLDMSQVVSSDGTRGNGTLVSNPYSVDTDAPEVVGSPNEVTDFALDANIVVAFDQSIYWAAEAGDADMLYLHGDDGSTIEIYLGESNFSEGEGGTVLTIAPDQHHMQAGVTYTLVLPENLMDIAGNPVAGYEIAFTTAGDNGGGDTVAPSAVKVFVDGDGYYRAGDTITFRIRFDEDVQMASDAIVSIGLTGGRTATLDRVSGDELVFEYTVAADDNVASLAVTDLSQLVDNVEDFSNNPLASAHLAYEGLYGTTGYGSMIEVVLDTSAPAAPAAPALAAASDSGNSGDGITNDATPTLTGTAEGRAWVALYEGETLLGETRAASNGSWSITVDSGKSLADGARNLTVVQTDRAGNTSAGSAALALSIDTIAPAPAAPVLVAGSDSGSAGDGITNDNSPTLSGVVEANATVELFDGTTSLGTTIASGSGAWSMTLGSSTALADGVHTITVQQTDIAGNISVASDALELTIDTSAPNAALAPVLLTSDGTPSPDGITRNEARLGGSGAEANGQVKIMLGAATVGDGSADGNGNWTATFTSALADGLHSFTVHQVDAAGNLGAGSAISFTVDRTAPASTASTPLLDAASDTGSSSSDGITKDVTPLFSGTAAAASTTLVLYAGTREIGRTTTDGAGAWSIEVSEANKFTADGRYAITTRQIDTAGNVSEASAALEIEIDTTRPLLTAFTNNRTDKQFELTFSEAIVFHPDREFLLLRNGTERRVYAGDDDSNWNIVTNGSGKPVLILEIGNNGTFNLTMDSDDAIQDVAGNIAIVTGAPAWLVDLVI</sequence>
<evidence type="ECO:0000256" key="1">
    <source>
        <dbReference type="ARBA" id="ARBA00022729"/>
    </source>
</evidence>
<reference evidence="6" key="1">
    <citation type="submission" date="2016-10" db="EMBL/GenBank/DDBJ databases">
        <authorList>
            <person name="Varghese N."/>
            <person name="Submissions S."/>
        </authorList>
    </citation>
    <scope>NUCLEOTIDE SEQUENCE [LARGE SCALE GENOMIC DNA]</scope>
    <source>
        <strain evidence="6">CGMCC 1.12041</strain>
    </source>
</reference>
<dbReference type="Pfam" id="PF19077">
    <property type="entry name" value="Big_13"/>
    <property type="match status" value="4"/>
</dbReference>
<dbReference type="Pfam" id="PF13205">
    <property type="entry name" value="Big_5"/>
    <property type="match status" value="1"/>
</dbReference>
<feature type="domain" description="Bacterial Ig-like" evidence="3">
    <location>
        <begin position="789"/>
        <end position="887"/>
    </location>
</feature>
<evidence type="ECO:0000313" key="6">
    <source>
        <dbReference type="Proteomes" id="UP000198639"/>
    </source>
</evidence>
<dbReference type="Proteomes" id="UP000198639">
    <property type="component" value="Unassembled WGS sequence"/>
</dbReference>
<dbReference type="InterPro" id="IPR044016">
    <property type="entry name" value="Big_13"/>
</dbReference>
<dbReference type="InterPro" id="IPR044048">
    <property type="entry name" value="Big_12"/>
</dbReference>
<keyword evidence="1" id="KW-0732">Signal</keyword>
<feature type="domain" description="Bacterial Ig-like" evidence="4">
    <location>
        <begin position="139"/>
        <end position="235"/>
    </location>
</feature>
<dbReference type="EMBL" id="FOLD01000008">
    <property type="protein sequence ID" value="SFC61201.1"/>
    <property type="molecule type" value="Genomic_DNA"/>
</dbReference>